<dbReference type="Proteomes" id="UP000447545">
    <property type="component" value="Unassembled WGS sequence"/>
</dbReference>
<reference evidence="1 2" key="1">
    <citation type="submission" date="2019-11" db="EMBL/GenBank/DDBJ databases">
        <title>Winogradskyella ouciana sp. nov., isolated from the hadal seawater of the Mariana Trench.</title>
        <authorList>
            <person name="Liu R."/>
        </authorList>
    </citation>
    <scope>NUCLEOTIDE SEQUENCE [LARGE SCALE GENOMIC DNA]</scope>
    <source>
        <strain evidence="1 2">ZXX205</strain>
    </source>
</reference>
<dbReference type="AlphaFoldDB" id="A0A7K1GDM0"/>
<dbReference type="GO" id="GO:0016740">
    <property type="term" value="F:transferase activity"/>
    <property type="evidence" value="ECO:0007669"/>
    <property type="project" value="UniProtKB-KW"/>
</dbReference>
<dbReference type="SUPFAM" id="SSF53756">
    <property type="entry name" value="UDP-Glycosyltransferase/glycogen phosphorylase"/>
    <property type="match status" value="1"/>
</dbReference>
<organism evidence="1 2">
    <name type="scientific">Winogradskyella ouciana</name>
    <dbReference type="NCBI Taxonomy" id="2608631"/>
    <lineage>
        <taxon>Bacteria</taxon>
        <taxon>Pseudomonadati</taxon>
        <taxon>Bacteroidota</taxon>
        <taxon>Flavobacteriia</taxon>
        <taxon>Flavobacteriales</taxon>
        <taxon>Flavobacteriaceae</taxon>
        <taxon>Winogradskyella</taxon>
    </lineage>
</organism>
<dbReference type="RefSeq" id="WP_155089415.1">
    <property type="nucleotide sequence ID" value="NZ_WJYA01000006.1"/>
</dbReference>
<accession>A0A7K1GDM0</accession>
<proteinExistence type="predicted"/>
<protein>
    <submittedName>
        <fullName evidence="1">UDP-glycosyltransferase</fullName>
    </submittedName>
</protein>
<sequence length="464" mass="53971">MTKIKPKIFIVISDGVSLRNFVYSDFYRLADIKGYEIHFLNTTVFELSKLGLSEIRVNTKTHPITNILKNVRKHIELRRFTERYNNGIYLKYLFPLSFKGIKNFVKSSITTVLVKMLNSEKGILKVRSWIKLLESNTKTYKEFLKIFKDHKPDLIYNTSQRAVSSIAIIQSAKQLKIPTIGFIYSWDNLPKATLDVETDFYHVWSQHMKEELLCYHHFIDKDAITVTGTPQFEPHFYGDKLLSKDDFYAKYNLKPDVNYICFSGDDITTSPKDPLYLRDVAAAVKELNNGGKNLGIIFRRCPVDLSDRYDSVINEYQDIIHPIDPIWKPLGKVWDAILPAEDDALLLANIAEHCALVVNLGSSMVFDFVAHHKPCAYFNYNYLNPKNIEEAGVFVYDYIHFQSMPENHAVYWIDSKKDCKKIILKAIESPLDRVEAAERWFKKINHYPFNKASDRIWENISNHL</sequence>
<name>A0A7K1GDM0_9FLAO</name>
<evidence type="ECO:0000313" key="2">
    <source>
        <dbReference type="Proteomes" id="UP000447545"/>
    </source>
</evidence>
<keyword evidence="2" id="KW-1185">Reference proteome</keyword>
<gene>
    <name evidence="1" type="ORF">F1003_10690</name>
</gene>
<keyword evidence="1" id="KW-0808">Transferase</keyword>
<evidence type="ECO:0000313" key="1">
    <source>
        <dbReference type="EMBL" id="MTE27396.1"/>
    </source>
</evidence>
<comment type="caution">
    <text evidence="1">The sequence shown here is derived from an EMBL/GenBank/DDBJ whole genome shotgun (WGS) entry which is preliminary data.</text>
</comment>
<dbReference type="EMBL" id="WJYA01000006">
    <property type="protein sequence ID" value="MTE27396.1"/>
    <property type="molecule type" value="Genomic_DNA"/>
</dbReference>